<protein>
    <submittedName>
        <fullName evidence="2">Uncharacterized protein</fullName>
    </submittedName>
</protein>
<organism evidence="2 3">
    <name type="scientific">Acinetobacter baumannii</name>
    <dbReference type="NCBI Taxonomy" id="470"/>
    <lineage>
        <taxon>Bacteria</taxon>
        <taxon>Pseudomonadati</taxon>
        <taxon>Pseudomonadota</taxon>
        <taxon>Gammaproteobacteria</taxon>
        <taxon>Moraxellales</taxon>
        <taxon>Moraxellaceae</taxon>
        <taxon>Acinetobacter</taxon>
        <taxon>Acinetobacter calcoaceticus/baumannii complex</taxon>
    </lineage>
</organism>
<reference evidence="2 3" key="1">
    <citation type="submission" date="2016-05" db="EMBL/GenBank/DDBJ databases">
        <title>The evolution of Acinetobacter baumannii in vivo.</title>
        <authorList>
            <person name="Hua X."/>
            <person name="Yu Y."/>
        </authorList>
    </citation>
    <scope>NUCLEOTIDE SEQUENCE [LARGE SCALE GENOMIC DNA]</scope>
    <source>
        <strain evidence="2 3">XH647</strain>
    </source>
</reference>
<evidence type="ECO:0000256" key="1">
    <source>
        <dbReference type="SAM" id="Phobius"/>
    </source>
</evidence>
<keyword evidence="1" id="KW-1133">Transmembrane helix</keyword>
<keyword evidence="1" id="KW-0812">Transmembrane</keyword>
<dbReference type="AlphaFoldDB" id="A0A1S2G1J6"/>
<comment type="caution">
    <text evidence="2">The sequence shown here is derived from an EMBL/GenBank/DDBJ whole genome shotgun (WGS) entry which is preliminary data.</text>
</comment>
<name>A0A1S2G1J6_ACIBA</name>
<dbReference type="Proteomes" id="UP000179937">
    <property type="component" value="Unassembled WGS sequence"/>
</dbReference>
<gene>
    <name evidence="2" type="ORF">A7M90_13150</name>
</gene>
<evidence type="ECO:0000313" key="3">
    <source>
        <dbReference type="Proteomes" id="UP000179937"/>
    </source>
</evidence>
<keyword evidence="1" id="KW-0472">Membrane</keyword>
<accession>A0A1S2G1J6</accession>
<dbReference type="EMBL" id="LYKI01000004">
    <property type="protein sequence ID" value="OIG74684.1"/>
    <property type="molecule type" value="Genomic_DNA"/>
</dbReference>
<dbReference type="RefSeq" id="WP_071211534.1">
    <property type="nucleotide sequence ID" value="NZ_CP077835.1"/>
</dbReference>
<feature type="transmembrane region" description="Helical" evidence="1">
    <location>
        <begin position="231"/>
        <end position="252"/>
    </location>
</feature>
<evidence type="ECO:0000313" key="2">
    <source>
        <dbReference type="EMBL" id="OIG74684.1"/>
    </source>
</evidence>
<proteinExistence type="predicted"/>
<feature type="transmembrane region" description="Helical" evidence="1">
    <location>
        <begin position="272"/>
        <end position="291"/>
    </location>
</feature>
<sequence>MSDETKKIDELQKNLYENNLLEIYKLLLILRNIVKFEKINRRDFYLNDPDKLIEEFVTGASYIKEIPLYFSPDTEISDLVQDWLVRLNEVMYQAHGVFNSYVLKSQKDLITVRLIVEEIINYFNNNKEPKAPFNSKSYENKLIAERFRSLDITYDNILMAKELSANLEQIKINFNENLKQSENVKEIFTAIENQYHGFNAFVEKNYNDETKKIYDAIYKHEYGLADNYRNYATIVFIIIAIIATLNFLVPTIEGIINYFKIGEFKTSPIDVLFFLKAIFMLLLTAPGWYFARESSKHRQVAYKAKIISSELSALPFYLADLDVEDRREMRKKMADKFFGQELYNDKKNETTDLSEQTKATTETLKVVSTLLNQQSKTTGKP</sequence>